<dbReference type="PROSITE" id="PS51252">
    <property type="entry name" value="ANTISTASIN"/>
    <property type="match status" value="1"/>
</dbReference>
<protein>
    <recommendedName>
        <fullName evidence="4">Antistasin-like domain-containing protein</fullName>
    </recommendedName>
</protein>
<dbReference type="SUPFAM" id="SSF57262">
    <property type="entry name" value="Leech antihemostatic proteins"/>
    <property type="match status" value="1"/>
</dbReference>
<dbReference type="Proteomes" id="UP000005408">
    <property type="component" value="Unassembled WGS sequence"/>
</dbReference>
<dbReference type="AlphaFoldDB" id="A0A8W8NVM2"/>
<evidence type="ECO:0000256" key="1">
    <source>
        <dbReference type="ARBA" id="ARBA00022690"/>
    </source>
</evidence>
<sequence>MRSIGAILCLMTAMTEGFFLDSFNSHCQPILMFCRLNCANGYEKDGSGCDICHCKGSDTHLLSVDGTHHHIQNPCIPSQQSCPLNCEYYVKGGTGCEFCMCDNSHQTTTVPSTTVTQKATTVQKQATSSTAAPVTATSGKFNVTTHDPIDCELSKQVGRLLDTLSVYILLSVCTAGKREEGIRTACMDIADV</sequence>
<evidence type="ECO:0000313" key="5">
    <source>
        <dbReference type="EnsemblMetazoa" id="G9918.2:cds"/>
    </source>
</evidence>
<feature type="signal peptide" evidence="3">
    <location>
        <begin position="1"/>
        <end position="17"/>
    </location>
</feature>
<dbReference type="Gene3D" id="2.10.22.10">
    <property type="entry name" value="Antistasin, domain 1"/>
    <property type="match status" value="1"/>
</dbReference>
<dbReference type="Pfam" id="PF02822">
    <property type="entry name" value="Antistasin"/>
    <property type="match status" value="1"/>
</dbReference>
<organism evidence="5 6">
    <name type="scientific">Magallana gigas</name>
    <name type="common">Pacific oyster</name>
    <name type="synonym">Crassostrea gigas</name>
    <dbReference type="NCBI Taxonomy" id="29159"/>
    <lineage>
        <taxon>Eukaryota</taxon>
        <taxon>Metazoa</taxon>
        <taxon>Spiralia</taxon>
        <taxon>Lophotrochozoa</taxon>
        <taxon>Mollusca</taxon>
        <taxon>Bivalvia</taxon>
        <taxon>Autobranchia</taxon>
        <taxon>Pteriomorphia</taxon>
        <taxon>Ostreida</taxon>
        <taxon>Ostreoidea</taxon>
        <taxon>Ostreidae</taxon>
        <taxon>Magallana</taxon>
    </lineage>
</organism>
<dbReference type="GO" id="GO:0004867">
    <property type="term" value="F:serine-type endopeptidase inhibitor activity"/>
    <property type="evidence" value="ECO:0007669"/>
    <property type="project" value="UniProtKB-KW"/>
</dbReference>
<keyword evidence="6" id="KW-1185">Reference proteome</keyword>
<dbReference type="InterPro" id="IPR004094">
    <property type="entry name" value="Antistasin-like"/>
</dbReference>
<reference evidence="5" key="1">
    <citation type="submission" date="2022-08" db="UniProtKB">
        <authorList>
            <consortium name="EnsemblMetazoa"/>
        </authorList>
    </citation>
    <scope>IDENTIFICATION</scope>
    <source>
        <strain evidence="5">05x7-T-G4-1.051#20</strain>
    </source>
</reference>
<keyword evidence="1" id="KW-0646">Protease inhibitor</keyword>
<evidence type="ECO:0000313" key="6">
    <source>
        <dbReference type="Proteomes" id="UP000005408"/>
    </source>
</evidence>
<dbReference type="EnsemblMetazoa" id="G9918.2">
    <property type="protein sequence ID" value="G9918.2:cds"/>
    <property type="gene ID" value="G9918"/>
</dbReference>
<keyword evidence="3" id="KW-0732">Signal</keyword>
<proteinExistence type="predicted"/>
<name>A0A8W8NVM2_MAGGI</name>
<keyword evidence="2" id="KW-0722">Serine protease inhibitor</keyword>
<evidence type="ECO:0000259" key="4">
    <source>
        <dbReference type="PROSITE" id="PS51252"/>
    </source>
</evidence>
<feature type="domain" description="Antistasin-like" evidence="4">
    <location>
        <begin position="27"/>
        <end position="54"/>
    </location>
</feature>
<evidence type="ECO:0000256" key="2">
    <source>
        <dbReference type="ARBA" id="ARBA00022900"/>
    </source>
</evidence>
<accession>A0A8W8NVM2</accession>
<dbReference type="InterPro" id="IPR011061">
    <property type="entry name" value="Hirudin/antistatin"/>
</dbReference>
<feature type="chain" id="PRO_5036501273" description="Antistasin-like domain-containing protein" evidence="3">
    <location>
        <begin position="18"/>
        <end position="192"/>
    </location>
</feature>
<evidence type="ECO:0000256" key="3">
    <source>
        <dbReference type="SAM" id="SignalP"/>
    </source>
</evidence>